<dbReference type="GO" id="GO:0005886">
    <property type="term" value="C:plasma membrane"/>
    <property type="evidence" value="ECO:0007669"/>
    <property type="project" value="UniProtKB-SubCell"/>
</dbReference>
<dbReference type="GO" id="GO:0071972">
    <property type="term" value="F:peptidoglycan L,D-transpeptidase activity"/>
    <property type="evidence" value="ECO:0007669"/>
    <property type="project" value="TreeGrafter"/>
</dbReference>
<feature type="domain" description="Penicillin-binding protein transpeptidase" evidence="15">
    <location>
        <begin position="279"/>
        <end position="596"/>
    </location>
</feature>
<dbReference type="InterPro" id="IPR036138">
    <property type="entry name" value="PBP_dimer_sf"/>
</dbReference>
<proteinExistence type="inferred from homology"/>
<evidence type="ECO:0000256" key="7">
    <source>
        <dbReference type="ARBA" id="ARBA00022692"/>
    </source>
</evidence>
<dbReference type="InterPro" id="IPR017790">
    <property type="entry name" value="Penicillin-binding_protein_2"/>
</dbReference>
<organism evidence="17 18">
    <name type="scientific">Dialister succinatiphilus YIT 11850</name>
    <dbReference type="NCBI Taxonomy" id="742743"/>
    <lineage>
        <taxon>Bacteria</taxon>
        <taxon>Bacillati</taxon>
        <taxon>Bacillota</taxon>
        <taxon>Negativicutes</taxon>
        <taxon>Veillonellales</taxon>
        <taxon>Veillonellaceae</taxon>
        <taxon>Dialister</taxon>
    </lineage>
</organism>
<evidence type="ECO:0000256" key="13">
    <source>
        <dbReference type="ARBA" id="ARBA00023316"/>
    </source>
</evidence>
<sequence>MKKRIPSILDSLVKNREESRYGRMIYAAMILLLILSARLFWMQVVEGNYYKEEADGNRIRHLPQQAARGVMYDRNGVIMAGSRPAYSVIMPVERKKNTLSDEELDRLAALLKVKPEDIKKKIDDNKLAFGAIYLANDVGIDVATQIEEKKDDFPGIEIEVNPLRVYPLGAAGAQVLGYVGEAGPDDRDAEGNPYKTATLVGRSGLERQYNKFLEGKNGSKTVEVNASGQPVRYVEGTPAVSGNNVRLTLDANLQKAAEDAMETQVRTLAHSGVFPTGASAVAIDPNTGAVLAMASWPSYDPNHFSKGITADEWNKIINNKNHPMQNRTIAAMYPPGSLFKVITGSAALEAKVTTPEERIFDSGKHWLVDKRNSEGEAFGWINFYEAVEKSDNVYFYEMGRRLGIDRISAMAGEYGLGKPTGIDLAGEAEGNVASEEYKRKVFKQDWYLGETMDAAIGQSFTLTTPIQMAMVYSSIANGGFRYKPYLVNRIDKLDGSPLKIYSPEKLGTLPVSKATLDDLHQALRLVMTKNGTGGALFANYPIAMAGKSGTAETNGLDNGWFVAYGPFDKPEIVVLCMFEHSGFGSESAAPVVKQIMNAYFHLGDYAPGKNKDEKKDKNGGNH</sequence>
<gene>
    <name evidence="17" type="ORF">HMPREF9453_00702</name>
</gene>
<keyword evidence="18" id="KW-1185">Reference proteome</keyword>
<dbReference type="AlphaFoldDB" id="H1CZA9"/>
<dbReference type="Gene3D" id="3.40.710.10">
    <property type="entry name" value="DD-peptidase/beta-lactamase superfamily"/>
    <property type="match status" value="1"/>
</dbReference>
<dbReference type="RefSeq" id="WP_008859206.1">
    <property type="nucleotide sequence ID" value="NZ_JH591187.1"/>
</dbReference>
<evidence type="ECO:0000313" key="18">
    <source>
        <dbReference type="Proteomes" id="UP000003277"/>
    </source>
</evidence>
<reference evidence="17 18" key="1">
    <citation type="submission" date="2011-11" db="EMBL/GenBank/DDBJ databases">
        <title>The Genome Sequence of Dialister succinatiphilus YIT 11850.</title>
        <authorList>
            <consortium name="The Broad Institute Genome Sequencing Platform"/>
            <person name="Earl A."/>
            <person name="Ward D."/>
            <person name="Feldgarden M."/>
            <person name="Gevers D."/>
            <person name="Morotomi M."/>
            <person name="Young S.K."/>
            <person name="Zeng Q."/>
            <person name="Gargeya S."/>
            <person name="Fitzgerald M."/>
            <person name="Haas B."/>
            <person name="Abouelleil A."/>
            <person name="Alvarado L."/>
            <person name="Arachchi H.M."/>
            <person name="Berlin A."/>
            <person name="Brown A."/>
            <person name="Chapman S.B."/>
            <person name="Dunbar C."/>
            <person name="Gearin G."/>
            <person name="Goldberg J."/>
            <person name="Griggs A."/>
            <person name="Gujja S."/>
            <person name="Heiman D."/>
            <person name="Howarth C."/>
            <person name="Lui A."/>
            <person name="MacDonald P.J.P."/>
            <person name="Montmayeur A."/>
            <person name="Murphy C."/>
            <person name="Neiman D."/>
            <person name="Pearson M."/>
            <person name="Priest M."/>
            <person name="Roberts A."/>
            <person name="Saif S."/>
            <person name="Shea T."/>
            <person name="Sisk P."/>
            <person name="Stolte C."/>
            <person name="Sykes S."/>
            <person name="Wortman J."/>
            <person name="Nusbaum C."/>
            <person name="Birren B."/>
        </authorList>
    </citation>
    <scope>NUCLEOTIDE SEQUENCE [LARGE SCALE GENOMIC DNA]</scope>
    <source>
        <strain evidence="17 18">YIT 11850</strain>
    </source>
</reference>
<keyword evidence="7 14" id="KW-0812">Transmembrane</keyword>
<dbReference type="InterPro" id="IPR001460">
    <property type="entry name" value="PCN-bd_Tpept"/>
</dbReference>
<dbReference type="SUPFAM" id="SSF56519">
    <property type="entry name" value="Penicillin binding protein dimerisation domain"/>
    <property type="match status" value="1"/>
</dbReference>
<dbReference type="PANTHER" id="PTHR30627:SF2">
    <property type="entry name" value="PEPTIDOGLYCAN D,D-TRANSPEPTIDASE MRDA"/>
    <property type="match status" value="1"/>
</dbReference>
<evidence type="ECO:0000256" key="5">
    <source>
        <dbReference type="ARBA" id="ARBA00022519"/>
    </source>
</evidence>
<evidence type="ECO:0000256" key="14">
    <source>
        <dbReference type="SAM" id="Phobius"/>
    </source>
</evidence>
<comment type="subcellular location">
    <subcellularLocation>
        <location evidence="2">Cell membrane</location>
    </subcellularLocation>
    <subcellularLocation>
        <location evidence="1">Membrane</location>
        <topology evidence="1">Single-pass membrane protein</topology>
    </subcellularLocation>
</comment>
<evidence type="ECO:0000259" key="16">
    <source>
        <dbReference type="Pfam" id="PF03717"/>
    </source>
</evidence>
<dbReference type="InterPro" id="IPR050515">
    <property type="entry name" value="Beta-lactam/transpept"/>
</dbReference>
<dbReference type="PANTHER" id="PTHR30627">
    <property type="entry name" value="PEPTIDOGLYCAN D,D-TRANSPEPTIDASE"/>
    <property type="match status" value="1"/>
</dbReference>
<evidence type="ECO:0000256" key="10">
    <source>
        <dbReference type="ARBA" id="ARBA00022984"/>
    </source>
</evidence>
<dbReference type="STRING" id="742743.HMPREF9453_00702"/>
<evidence type="ECO:0000256" key="6">
    <source>
        <dbReference type="ARBA" id="ARBA00022670"/>
    </source>
</evidence>
<dbReference type="EMBL" id="ADLT01000017">
    <property type="protein sequence ID" value="EHO63277.1"/>
    <property type="molecule type" value="Genomic_DNA"/>
</dbReference>
<dbReference type="GO" id="GO:0009002">
    <property type="term" value="F:serine-type D-Ala-D-Ala carboxypeptidase activity"/>
    <property type="evidence" value="ECO:0007669"/>
    <property type="project" value="InterPro"/>
</dbReference>
<comment type="caution">
    <text evidence="17">The sequence shown here is derived from an EMBL/GenBank/DDBJ whole genome shotgun (WGS) entry which is preliminary data.</text>
</comment>
<evidence type="ECO:0000313" key="17">
    <source>
        <dbReference type="EMBL" id="EHO63277.1"/>
    </source>
</evidence>
<dbReference type="Gene3D" id="3.90.1310.10">
    <property type="entry name" value="Penicillin-binding protein 2a (Domain 2)"/>
    <property type="match status" value="1"/>
</dbReference>
<evidence type="ECO:0000256" key="9">
    <source>
        <dbReference type="ARBA" id="ARBA00022960"/>
    </source>
</evidence>
<name>H1CZA9_9FIRM</name>
<feature type="transmembrane region" description="Helical" evidence="14">
    <location>
        <begin position="21"/>
        <end position="41"/>
    </location>
</feature>
<evidence type="ECO:0000256" key="11">
    <source>
        <dbReference type="ARBA" id="ARBA00022989"/>
    </source>
</evidence>
<dbReference type="PATRIC" id="fig|742743.3.peg.711"/>
<dbReference type="Pfam" id="PF03717">
    <property type="entry name" value="PBP_dimer"/>
    <property type="match status" value="1"/>
</dbReference>
<dbReference type="Pfam" id="PF00905">
    <property type="entry name" value="Transpeptidase"/>
    <property type="match status" value="1"/>
</dbReference>
<accession>H1CZA9</accession>
<dbReference type="NCBIfam" id="TIGR03423">
    <property type="entry name" value="pbp2_mrdA"/>
    <property type="match status" value="1"/>
</dbReference>
<keyword evidence="8" id="KW-0378">Hydrolase</keyword>
<dbReference type="InterPro" id="IPR005311">
    <property type="entry name" value="PBP_dimer"/>
</dbReference>
<keyword evidence="12 14" id="KW-0472">Membrane</keyword>
<dbReference type="GO" id="GO:0009252">
    <property type="term" value="P:peptidoglycan biosynthetic process"/>
    <property type="evidence" value="ECO:0007669"/>
    <property type="project" value="UniProtKB-KW"/>
</dbReference>
<keyword evidence="6" id="KW-0645">Protease</keyword>
<dbReference type="GO" id="GO:0071555">
    <property type="term" value="P:cell wall organization"/>
    <property type="evidence" value="ECO:0007669"/>
    <property type="project" value="UniProtKB-KW"/>
</dbReference>
<comment type="similarity">
    <text evidence="3">Belongs to the transpeptidase family.</text>
</comment>
<evidence type="ECO:0000256" key="2">
    <source>
        <dbReference type="ARBA" id="ARBA00004236"/>
    </source>
</evidence>
<evidence type="ECO:0000256" key="12">
    <source>
        <dbReference type="ARBA" id="ARBA00023136"/>
    </source>
</evidence>
<dbReference type="SUPFAM" id="SSF56601">
    <property type="entry name" value="beta-lactamase/transpeptidase-like"/>
    <property type="match status" value="1"/>
</dbReference>
<evidence type="ECO:0000256" key="8">
    <source>
        <dbReference type="ARBA" id="ARBA00022801"/>
    </source>
</evidence>
<keyword evidence="9" id="KW-0133">Cell shape</keyword>
<keyword evidence="10" id="KW-0573">Peptidoglycan synthesis</keyword>
<evidence type="ECO:0000256" key="1">
    <source>
        <dbReference type="ARBA" id="ARBA00004167"/>
    </source>
</evidence>
<keyword evidence="5" id="KW-0997">Cell inner membrane</keyword>
<evidence type="ECO:0000256" key="4">
    <source>
        <dbReference type="ARBA" id="ARBA00022475"/>
    </source>
</evidence>
<dbReference type="eggNOG" id="COG0768">
    <property type="taxonomic scope" value="Bacteria"/>
</dbReference>
<keyword evidence="13" id="KW-0961">Cell wall biogenesis/degradation</keyword>
<evidence type="ECO:0000256" key="3">
    <source>
        <dbReference type="ARBA" id="ARBA00007171"/>
    </source>
</evidence>
<dbReference type="GO" id="GO:0006508">
    <property type="term" value="P:proteolysis"/>
    <property type="evidence" value="ECO:0007669"/>
    <property type="project" value="UniProtKB-KW"/>
</dbReference>
<dbReference type="GO" id="GO:0008658">
    <property type="term" value="F:penicillin binding"/>
    <property type="evidence" value="ECO:0007669"/>
    <property type="project" value="InterPro"/>
</dbReference>
<dbReference type="Proteomes" id="UP000003277">
    <property type="component" value="Unassembled WGS sequence"/>
</dbReference>
<dbReference type="GO" id="GO:0008360">
    <property type="term" value="P:regulation of cell shape"/>
    <property type="evidence" value="ECO:0007669"/>
    <property type="project" value="UniProtKB-KW"/>
</dbReference>
<feature type="domain" description="Penicillin-binding protein dimerisation" evidence="16">
    <location>
        <begin position="64"/>
        <end position="232"/>
    </location>
</feature>
<dbReference type="HOGENOM" id="CLU_009289_1_1_9"/>
<dbReference type="InterPro" id="IPR012338">
    <property type="entry name" value="Beta-lactam/transpept-like"/>
</dbReference>
<keyword evidence="11 14" id="KW-1133">Transmembrane helix</keyword>
<protein>
    <submittedName>
        <fullName evidence="17">Penicillin-binding protein 2</fullName>
    </submittedName>
</protein>
<evidence type="ECO:0000259" key="15">
    <source>
        <dbReference type="Pfam" id="PF00905"/>
    </source>
</evidence>
<keyword evidence="4" id="KW-1003">Cell membrane</keyword>